<sequence length="48" mass="5690">MAKVLVKYEVWEGISFYLVYHHQLPYLLTVNCVRNLQFVNSNQALLYA</sequence>
<protein>
    <submittedName>
        <fullName evidence="1">Uncharacterized protein</fullName>
    </submittedName>
</protein>
<organism evidence="1 2">
    <name type="scientific">Paramecium pentaurelia</name>
    <dbReference type="NCBI Taxonomy" id="43138"/>
    <lineage>
        <taxon>Eukaryota</taxon>
        <taxon>Sar</taxon>
        <taxon>Alveolata</taxon>
        <taxon>Ciliophora</taxon>
        <taxon>Intramacronucleata</taxon>
        <taxon>Oligohymenophorea</taxon>
        <taxon>Peniculida</taxon>
        <taxon>Parameciidae</taxon>
        <taxon>Paramecium</taxon>
    </lineage>
</organism>
<evidence type="ECO:0000313" key="2">
    <source>
        <dbReference type="Proteomes" id="UP000689195"/>
    </source>
</evidence>
<accession>A0A8S1U2A3</accession>
<proteinExistence type="predicted"/>
<dbReference type="Proteomes" id="UP000689195">
    <property type="component" value="Unassembled WGS sequence"/>
</dbReference>
<gene>
    <name evidence="1" type="ORF">PPENT_87.1.T0320049</name>
</gene>
<dbReference type="EMBL" id="CAJJDO010000032">
    <property type="protein sequence ID" value="CAD8158604.1"/>
    <property type="molecule type" value="Genomic_DNA"/>
</dbReference>
<comment type="caution">
    <text evidence="1">The sequence shown here is derived from an EMBL/GenBank/DDBJ whole genome shotgun (WGS) entry which is preliminary data.</text>
</comment>
<evidence type="ECO:0000313" key="1">
    <source>
        <dbReference type="EMBL" id="CAD8158604.1"/>
    </source>
</evidence>
<reference evidence="1" key="1">
    <citation type="submission" date="2021-01" db="EMBL/GenBank/DDBJ databases">
        <authorList>
            <consortium name="Genoscope - CEA"/>
            <person name="William W."/>
        </authorList>
    </citation>
    <scope>NUCLEOTIDE SEQUENCE</scope>
</reference>
<dbReference type="AlphaFoldDB" id="A0A8S1U2A3"/>
<name>A0A8S1U2A3_9CILI</name>
<keyword evidence="2" id="KW-1185">Reference proteome</keyword>